<dbReference type="SMART" id="SM00387">
    <property type="entry name" value="HATPase_c"/>
    <property type="match status" value="1"/>
</dbReference>
<dbReference type="Gene3D" id="3.30.565.10">
    <property type="entry name" value="Histidine kinase-like ATPase, C-terminal domain"/>
    <property type="match status" value="1"/>
</dbReference>
<dbReference type="Pfam" id="PF02518">
    <property type="entry name" value="HATPase_c"/>
    <property type="match status" value="1"/>
</dbReference>
<protein>
    <recommendedName>
        <fullName evidence="3">histidine kinase</fullName>
        <ecNumber evidence="3">2.7.13.3</ecNumber>
    </recommendedName>
</protein>
<evidence type="ECO:0000256" key="2">
    <source>
        <dbReference type="ARBA" id="ARBA00004370"/>
    </source>
</evidence>
<feature type="modified residue" description="4-aspartylphosphate" evidence="8">
    <location>
        <position position="577"/>
    </location>
</feature>
<feature type="domain" description="Response regulatory" evidence="11">
    <location>
        <begin position="528"/>
        <end position="644"/>
    </location>
</feature>
<dbReference type="SMART" id="SM00388">
    <property type="entry name" value="HisKA"/>
    <property type="match status" value="1"/>
</dbReference>
<dbReference type="CDD" id="cd06225">
    <property type="entry name" value="HAMP"/>
    <property type="match status" value="1"/>
</dbReference>
<keyword evidence="5" id="KW-0808">Transferase</keyword>
<feature type="transmembrane region" description="Helical" evidence="9">
    <location>
        <begin position="12"/>
        <end position="32"/>
    </location>
</feature>
<organism evidence="13 14">
    <name type="scientific">Shewanella surugensis</name>
    <dbReference type="NCBI Taxonomy" id="212020"/>
    <lineage>
        <taxon>Bacteria</taxon>
        <taxon>Pseudomonadati</taxon>
        <taxon>Pseudomonadota</taxon>
        <taxon>Gammaproteobacteria</taxon>
        <taxon>Alteromonadales</taxon>
        <taxon>Shewanellaceae</taxon>
        <taxon>Shewanella</taxon>
    </lineage>
</organism>
<dbReference type="EC" id="2.7.13.3" evidence="3"/>
<dbReference type="PRINTS" id="PR00344">
    <property type="entry name" value="BCTRLSENSOR"/>
</dbReference>
<dbReference type="InterPro" id="IPR011006">
    <property type="entry name" value="CheY-like_superfamily"/>
</dbReference>
<dbReference type="InterPro" id="IPR001789">
    <property type="entry name" value="Sig_transdc_resp-reg_receiver"/>
</dbReference>
<dbReference type="InterPro" id="IPR003660">
    <property type="entry name" value="HAMP_dom"/>
</dbReference>
<dbReference type="PROSITE" id="PS50110">
    <property type="entry name" value="RESPONSE_REGULATORY"/>
    <property type="match status" value="1"/>
</dbReference>
<dbReference type="InterPro" id="IPR003661">
    <property type="entry name" value="HisK_dim/P_dom"/>
</dbReference>
<dbReference type="InterPro" id="IPR005467">
    <property type="entry name" value="His_kinase_dom"/>
</dbReference>
<dbReference type="PANTHER" id="PTHR45339:SF1">
    <property type="entry name" value="HYBRID SIGNAL TRANSDUCTION HISTIDINE KINASE J"/>
    <property type="match status" value="1"/>
</dbReference>
<dbReference type="SUPFAM" id="SSF55874">
    <property type="entry name" value="ATPase domain of HSP90 chaperone/DNA topoisomerase II/histidine kinase"/>
    <property type="match status" value="1"/>
</dbReference>
<comment type="subcellular location">
    <subcellularLocation>
        <location evidence="2">Membrane</location>
    </subcellularLocation>
</comment>
<dbReference type="SMART" id="SM00304">
    <property type="entry name" value="HAMP"/>
    <property type="match status" value="1"/>
</dbReference>
<feature type="domain" description="Histidine kinase" evidence="10">
    <location>
        <begin position="281"/>
        <end position="499"/>
    </location>
</feature>
<evidence type="ECO:0000256" key="1">
    <source>
        <dbReference type="ARBA" id="ARBA00000085"/>
    </source>
</evidence>
<dbReference type="Gene3D" id="6.10.340.10">
    <property type="match status" value="1"/>
</dbReference>
<dbReference type="SUPFAM" id="SSF52172">
    <property type="entry name" value="CheY-like"/>
    <property type="match status" value="1"/>
</dbReference>
<accession>A0ABT0LJM2</accession>
<keyword evidence="9" id="KW-1133">Transmembrane helix</keyword>
<evidence type="ECO:0000256" key="6">
    <source>
        <dbReference type="ARBA" id="ARBA00022777"/>
    </source>
</evidence>
<keyword evidence="7" id="KW-0902">Two-component regulatory system</keyword>
<dbReference type="SUPFAM" id="SSF158472">
    <property type="entry name" value="HAMP domain-like"/>
    <property type="match status" value="1"/>
</dbReference>
<evidence type="ECO:0000259" key="10">
    <source>
        <dbReference type="PROSITE" id="PS50109"/>
    </source>
</evidence>
<reference evidence="13 14" key="1">
    <citation type="submission" date="2022-01" db="EMBL/GenBank/DDBJ databases">
        <title>Whole genome-based taxonomy of the Shewanellaceae.</title>
        <authorList>
            <person name="Martin-Rodriguez A.J."/>
        </authorList>
    </citation>
    <scope>NUCLEOTIDE SEQUENCE [LARGE SCALE GENOMIC DNA]</scope>
    <source>
        <strain evidence="13 14">DSM 17177</strain>
    </source>
</reference>
<evidence type="ECO:0000256" key="7">
    <source>
        <dbReference type="ARBA" id="ARBA00023012"/>
    </source>
</evidence>
<evidence type="ECO:0000313" key="14">
    <source>
        <dbReference type="Proteomes" id="UP001203423"/>
    </source>
</evidence>
<evidence type="ECO:0000256" key="9">
    <source>
        <dbReference type="SAM" id="Phobius"/>
    </source>
</evidence>
<name>A0ABT0LJM2_9GAMM</name>
<dbReference type="CDD" id="cd17546">
    <property type="entry name" value="REC_hyHK_CKI1_RcsC-like"/>
    <property type="match status" value="1"/>
</dbReference>
<gene>
    <name evidence="13" type="ORF">L2764_26510</name>
</gene>
<dbReference type="Pfam" id="PF05227">
    <property type="entry name" value="CHASE3"/>
    <property type="match status" value="1"/>
</dbReference>
<evidence type="ECO:0000256" key="4">
    <source>
        <dbReference type="ARBA" id="ARBA00022553"/>
    </source>
</evidence>
<dbReference type="SUPFAM" id="SSF47384">
    <property type="entry name" value="Homodimeric domain of signal transducing histidine kinase"/>
    <property type="match status" value="1"/>
</dbReference>
<evidence type="ECO:0000259" key="11">
    <source>
        <dbReference type="PROSITE" id="PS50110"/>
    </source>
</evidence>
<evidence type="ECO:0000259" key="12">
    <source>
        <dbReference type="PROSITE" id="PS50885"/>
    </source>
</evidence>
<evidence type="ECO:0000313" key="13">
    <source>
        <dbReference type="EMBL" id="MCL1127909.1"/>
    </source>
</evidence>
<dbReference type="Pfam" id="PF00672">
    <property type="entry name" value="HAMP"/>
    <property type="match status" value="1"/>
</dbReference>
<dbReference type="InterPro" id="IPR036890">
    <property type="entry name" value="HATPase_C_sf"/>
</dbReference>
<dbReference type="CDD" id="cd16922">
    <property type="entry name" value="HATPase_EvgS-ArcB-TorS-like"/>
    <property type="match status" value="1"/>
</dbReference>
<dbReference type="InterPro" id="IPR007891">
    <property type="entry name" value="CHASE3"/>
</dbReference>
<evidence type="ECO:0000256" key="8">
    <source>
        <dbReference type="PROSITE-ProRule" id="PRU00169"/>
    </source>
</evidence>
<dbReference type="RefSeq" id="WP_248943335.1">
    <property type="nucleotide sequence ID" value="NZ_JAKIKS010000247.1"/>
</dbReference>
<proteinExistence type="predicted"/>
<keyword evidence="4 8" id="KW-0597">Phosphoprotein</keyword>
<dbReference type="InterPro" id="IPR003594">
    <property type="entry name" value="HATPase_dom"/>
</dbReference>
<dbReference type="Gene3D" id="1.10.287.130">
    <property type="match status" value="1"/>
</dbReference>
<comment type="catalytic activity">
    <reaction evidence="1">
        <text>ATP + protein L-histidine = ADP + protein N-phospho-L-histidine.</text>
        <dbReference type="EC" id="2.7.13.3"/>
    </reaction>
</comment>
<feature type="domain" description="HAMP" evidence="12">
    <location>
        <begin position="214"/>
        <end position="266"/>
    </location>
</feature>
<keyword evidence="9" id="KW-0472">Membrane</keyword>
<dbReference type="Pfam" id="PF00072">
    <property type="entry name" value="Response_reg"/>
    <property type="match status" value="1"/>
</dbReference>
<dbReference type="InterPro" id="IPR004358">
    <property type="entry name" value="Sig_transdc_His_kin-like_C"/>
</dbReference>
<dbReference type="Proteomes" id="UP001203423">
    <property type="component" value="Unassembled WGS sequence"/>
</dbReference>
<dbReference type="PROSITE" id="PS50109">
    <property type="entry name" value="HIS_KIN"/>
    <property type="match status" value="1"/>
</dbReference>
<feature type="transmembrane region" description="Helical" evidence="9">
    <location>
        <begin position="190"/>
        <end position="212"/>
    </location>
</feature>
<keyword evidence="9" id="KW-0812">Transmembrane</keyword>
<keyword evidence="14" id="KW-1185">Reference proteome</keyword>
<keyword evidence="6" id="KW-0418">Kinase</keyword>
<dbReference type="CDD" id="cd19410">
    <property type="entry name" value="HK9-like_sensor"/>
    <property type="match status" value="1"/>
</dbReference>
<dbReference type="PANTHER" id="PTHR45339">
    <property type="entry name" value="HYBRID SIGNAL TRANSDUCTION HISTIDINE KINASE J"/>
    <property type="match status" value="1"/>
</dbReference>
<dbReference type="PROSITE" id="PS50885">
    <property type="entry name" value="HAMP"/>
    <property type="match status" value="1"/>
</dbReference>
<dbReference type="Gene3D" id="3.40.50.2300">
    <property type="match status" value="1"/>
</dbReference>
<dbReference type="Pfam" id="PF00512">
    <property type="entry name" value="HisKA"/>
    <property type="match status" value="1"/>
</dbReference>
<evidence type="ECO:0000256" key="3">
    <source>
        <dbReference type="ARBA" id="ARBA00012438"/>
    </source>
</evidence>
<dbReference type="CDD" id="cd00082">
    <property type="entry name" value="HisKA"/>
    <property type="match status" value="1"/>
</dbReference>
<dbReference type="EMBL" id="JAKIKS010000247">
    <property type="protein sequence ID" value="MCL1127909.1"/>
    <property type="molecule type" value="Genomic_DNA"/>
</dbReference>
<dbReference type="InterPro" id="IPR036097">
    <property type="entry name" value="HisK_dim/P_sf"/>
</dbReference>
<comment type="caution">
    <text evidence="13">The sequence shown here is derived from an EMBL/GenBank/DDBJ whole genome shotgun (WGS) entry which is preliminary data.</text>
</comment>
<sequence length="651" mass="73091">MLHFSFKEKIYFGALLPILLLFIISIVIYLSIQRQTETTKWVEHTQEVIARSSNLTKLLLDMETGERGFLITGKLEFLEPYDATKKVWDKKLASLKNLVSDNQEQVARIDKIAILQIKWLKEAAEIEIAARNQVKVSNEVSISDVQALIEKGTGKNIIDQIRMINNQFVDIEQKLLSKRRQSQEHASQQTVLIVIIGTIIAMLFAIIFAYYLSRNIINTLIILIDGAKEIEQGNFDNHITIESEDEFYLLANAFNEMSQSLKKSINAMENAMKSKSDFLTNMSHEIRTPISGILGMLALLEDTKLDNEQHEYLSTIQLCADGLLVVINDVLDISKLEEGPLNLDNTPFNLRQTVSECCYLLDVQASNKGLDITIDLDATLPDTLMGDKLRIRQILLNIMNNAIKFTDKGTIDLVIKVISRSADEIKVTFIITDKGIGISQANQSKLFSQVDNSIARKYGGTGLGLIICTQLIKQMEGDIIVKSELGKGTSVIFTLPMLKAKSDDKGLLSSHSFINSSTLKLSKRYPLTILLAEDNKINQVIAKKVFQQLGYDVDLAVDGIEAVKSANEKTYDIIYMDMQMPNMDGITATEIIIEQQAAKPPYIVAMTANVLPQDRQRCFDAGMQDFVGKPINVDYIITTIERYIESIQLDT</sequence>
<evidence type="ECO:0000256" key="5">
    <source>
        <dbReference type="ARBA" id="ARBA00022679"/>
    </source>
</evidence>
<dbReference type="SMART" id="SM00448">
    <property type="entry name" value="REC"/>
    <property type="match status" value="1"/>
</dbReference>